<dbReference type="EMBL" id="BK032566">
    <property type="protein sequence ID" value="DAF48298.1"/>
    <property type="molecule type" value="Genomic_DNA"/>
</dbReference>
<accession>A0A8S5SC47</accession>
<organism evidence="1">
    <name type="scientific">Siphoviridae sp. ct4Z13</name>
    <dbReference type="NCBI Taxonomy" id="2827778"/>
    <lineage>
        <taxon>Viruses</taxon>
        <taxon>Duplodnaviria</taxon>
        <taxon>Heunggongvirae</taxon>
        <taxon>Uroviricota</taxon>
        <taxon>Caudoviricetes</taxon>
    </lineage>
</organism>
<proteinExistence type="predicted"/>
<name>A0A8S5SC47_9CAUD</name>
<protein>
    <submittedName>
        <fullName evidence="1">Uncharacterized protein</fullName>
    </submittedName>
</protein>
<sequence>MYFCVFGLSTKISILLPLIAPPQSSARYSFPLIFIIEPYGMIVGSTAMVLPSSAIAPVEVKRPY</sequence>
<evidence type="ECO:0000313" key="1">
    <source>
        <dbReference type="EMBL" id="DAF48298.1"/>
    </source>
</evidence>
<reference evidence="1" key="1">
    <citation type="journal article" date="2021" name="Proc. Natl. Acad. Sci. U.S.A.">
        <title>A Catalog of Tens of Thousands of Viruses from Human Metagenomes Reveals Hidden Associations with Chronic Diseases.</title>
        <authorList>
            <person name="Tisza M.J."/>
            <person name="Buck C.B."/>
        </authorList>
    </citation>
    <scope>NUCLEOTIDE SEQUENCE</scope>
    <source>
        <strain evidence="1">Ct4Z13</strain>
    </source>
</reference>